<dbReference type="PANTHER" id="PTHR10572">
    <property type="entry name" value="3-HYDROXY-3-METHYLGLUTARYL-COENZYME A REDUCTASE"/>
    <property type="match status" value="1"/>
</dbReference>
<keyword evidence="3" id="KW-0520">NAD</keyword>
<dbReference type="PROSITE" id="PS50065">
    <property type="entry name" value="HMG_COA_REDUCTASE_4"/>
    <property type="match status" value="1"/>
</dbReference>
<proteinExistence type="inferred from homology"/>
<accession>A0ABT1WLX2</accession>
<reference evidence="4" key="2">
    <citation type="journal article" date="2023" name="Curr. Microbiol.">
        <title>Granulicatella seriolae sp. nov., a Novel Facultative Anaerobe Isolated from Yellowtail Marine Fish.</title>
        <authorList>
            <person name="Lee M."/>
            <person name="Choi Y.J."/>
            <person name="Farooq A."/>
            <person name="Jeong J.B."/>
            <person name="Jung M.Y."/>
        </authorList>
    </citation>
    <scope>NUCLEOTIDE SEQUENCE</scope>
    <source>
        <strain evidence="4">S8</strain>
    </source>
</reference>
<dbReference type="Pfam" id="PF00368">
    <property type="entry name" value="HMG-CoA_red"/>
    <property type="match status" value="1"/>
</dbReference>
<reference evidence="4" key="3">
    <citation type="journal article" date="2023" name="Microbiol. Resour. Announc.">
        <title>Draft Genome Sequence of Granulicatella sp. Strain S8, Isolated from a Marine Fish, Seriola quinqueradiata.</title>
        <authorList>
            <person name="Lee M."/>
            <person name="Farooq A."/>
            <person name="Jeong J.B."/>
            <person name="Jung M.Y."/>
        </authorList>
    </citation>
    <scope>NUCLEOTIDE SEQUENCE</scope>
    <source>
        <strain evidence="4">S8</strain>
    </source>
</reference>
<dbReference type="InterPro" id="IPR023074">
    <property type="entry name" value="HMG_CoA_Rdtase_cat_sf"/>
</dbReference>
<dbReference type="InterPro" id="IPR004553">
    <property type="entry name" value="HMG_CoA_Rdtase_bac-typ"/>
</dbReference>
<comment type="pathway">
    <text evidence="3">Metabolic intermediate metabolism; (R)-mevalonate degradation; (S)-3-hydroxy-3-methylglutaryl-CoA from (R)-mevalonate: step 1/1.</text>
</comment>
<dbReference type="Proteomes" id="UP001059480">
    <property type="component" value="Unassembled WGS sequence"/>
</dbReference>
<organism evidence="4 5">
    <name type="scientific">Granulicatella seriolae</name>
    <dbReference type="NCBI Taxonomy" id="2967226"/>
    <lineage>
        <taxon>Bacteria</taxon>
        <taxon>Bacillati</taxon>
        <taxon>Bacillota</taxon>
        <taxon>Bacilli</taxon>
        <taxon>Lactobacillales</taxon>
        <taxon>Carnobacteriaceae</taxon>
        <taxon>Granulicatella</taxon>
    </lineage>
</organism>
<dbReference type="Gene3D" id="3.90.770.10">
    <property type="entry name" value="3-hydroxy-3-methylglutaryl-coenzyme A Reductase, Chain A, domain 2"/>
    <property type="match status" value="2"/>
</dbReference>
<dbReference type="Gene3D" id="1.10.8.660">
    <property type="match status" value="1"/>
</dbReference>
<name>A0ABT1WLX2_9LACT</name>
<dbReference type="InterPro" id="IPR002202">
    <property type="entry name" value="HMG_CoA_Rdtase"/>
</dbReference>
<comment type="similarity">
    <text evidence="1 3">Belongs to the HMG-CoA reductase family.</text>
</comment>
<comment type="caution">
    <text evidence="4">The sequence shown here is derived from an EMBL/GenBank/DDBJ whole genome shotgun (WGS) entry which is preliminary data.</text>
</comment>
<evidence type="ECO:0000256" key="2">
    <source>
        <dbReference type="ARBA" id="ARBA00023002"/>
    </source>
</evidence>
<evidence type="ECO:0000256" key="3">
    <source>
        <dbReference type="RuleBase" id="RU361219"/>
    </source>
</evidence>
<evidence type="ECO:0000256" key="1">
    <source>
        <dbReference type="ARBA" id="ARBA00007661"/>
    </source>
</evidence>
<dbReference type="CDD" id="cd00644">
    <property type="entry name" value="HMG-CoA_reductase_classII"/>
    <property type="match status" value="1"/>
</dbReference>
<dbReference type="NCBIfam" id="TIGR00532">
    <property type="entry name" value="HMG_CoA_R_NAD"/>
    <property type="match status" value="1"/>
</dbReference>
<dbReference type="GO" id="GO:0140643">
    <property type="term" value="F:hydroxymethylglutaryl-CoA reductase (NADH) activity"/>
    <property type="evidence" value="ECO:0007669"/>
    <property type="project" value="UniProtKB-EC"/>
</dbReference>
<dbReference type="RefSeq" id="WP_256944585.1">
    <property type="nucleotide sequence ID" value="NZ_JANHNZ010000002.1"/>
</dbReference>
<sequence>MPDLTPLAKFYKKTRQERIDTLEQAEWISEAQARILRESLGLSDNTASHMIENQLSLYQIPYGIALNFVINGKPYLIPMATEEPSVIAAASNAAKLVSLSNPDGFVTESLDRQMVGQIALTNVTEPDLAMLKVQKKEEELLTIANLAHPSIVKRGGGATSIQVKWIPANESNPDSFLVVYLTVDTKEAMGANMLNTMLESLVAPLEALIGGQRLMAILSNYASQSLVRATCVVKPQILASVTYSGELVRDKIISASNFARADIYRATTHNKGIMNGIDALVLASGNDWRAIEAGAHAYASQSGSYQPLATWSKDEDGNLVGEIVLPMPVGTVGGSIAIHPMAQLSHQLLGSPQAKELAQIIGALGLAQNLAALKALVTVGIQKGHMSLQAKSLLIACGATDEEIEPLTEALLKEPHLNQETAMTLLKAYRG</sequence>
<dbReference type="InterPro" id="IPR009029">
    <property type="entry name" value="HMG_CoA_Rdtase_sub-bd_dom_sf"/>
</dbReference>
<keyword evidence="5" id="KW-1185">Reference proteome</keyword>
<dbReference type="InterPro" id="IPR009023">
    <property type="entry name" value="HMG_CoA_Rdtase_NAD(P)-bd_sf"/>
</dbReference>
<protein>
    <recommendedName>
        <fullName evidence="3">3-hydroxy-3-methylglutaryl coenzyme A reductase</fullName>
        <shortName evidence="3">HMG-CoA reductase</shortName>
        <ecNumber evidence="3">1.1.1.88</ecNumber>
    </recommendedName>
</protein>
<dbReference type="SUPFAM" id="SSF55035">
    <property type="entry name" value="NAD-binding domain of HMG-CoA reductase"/>
    <property type="match status" value="1"/>
</dbReference>
<comment type="catalytic activity">
    <reaction evidence="3">
        <text>(R)-mevalonate + 2 NAD(+) + CoA = (3S)-3-hydroxy-3-methylglutaryl-CoA + 2 NADH + 2 H(+)</text>
        <dbReference type="Rhea" id="RHEA:14833"/>
        <dbReference type="ChEBI" id="CHEBI:15378"/>
        <dbReference type="ChEBI" id="CHEBI:36464"/>
        <dbReference type="ChEBI" id="CHEBI:43074"/>
        <dbReference type="ChEBI" id="CHEBI:57287"/>
        <dbReference type="ChEBI" id="CHEBI:57540"/>
        <dbReference type="ChEBI" id="CHEBI:57945"/>
        <dbReference type="EC" id="1.1.1.88"/>
    </reaction>
</comment>
<gene>
    <name evidence="4" type="ORF">NPA36_02800</name>
</gene>
<keyword evidence="2 3" id="KW-0560">Oxidoreductase</keyword>
<evidence type="ECO:0000313" key="5">
    <source>
        <dbReference type="Proteomes" id="UP001059480"/>
    </source>
</evidence>
<reference evidence="4" key="1">
    <citation type="submission" date="2022-07" db="EMBL/GenBank/DDBJ databases">
        <authorList>
            <person name="Jung M.-Y."/>
            <person name="Lee M."/>
        </authorList>
    </citation>
    <scope>NUCLEOTIDE SEQUENCE</scope>
    <source>
        <strain evidence="4">S8</strain>
    </source>
</reference>
<evidence type="ECO:0000313" key="4">
    <source>
        <dbReference type="EMBL" id="MCQ9209470.1"/>
    </source>
</evidence>
<dbReference type="PRINTS" id="PR00071">
    <property type="entry name" value="HMGCOARDTASE"/>
</dbReference>
<dbReference type="SUPFAM" id="SSF56542">
    <property type="entry name" value="Substrate-binding domain of HMG-CoA reductase"/>
    <property type="match status" value="1"/>
</dbReference>
<dbReference type="PROSITE" id="PS01192">
    <property type="entry name" value="HMG_COA_REDUCTASE_3"/>
    <property type="match status" value="1"/>
</dbReference>
<dbReference type="EMBL" id="JANHNZ010000002">
    <property type="protein sequence ID" value="MCQ9209470.1"/>
    <property type="molecule type" value="Genomic_DNA"/>
</dbReference>
<dbReference type="InterPro" id="IPR023076">
    <property type="entry name" value="HMG_CoA_Rdtase_CS"/>
</dbReference>
<dbReference type="EC" id="1.1.1.88" evidence="3"/>
<dbReference type="PANTHER" id="PTHR10572:SF24">
    <property type="entry name" value="3-HYDROXY-3-METHYLGLUTARYL-COENZYME A REDUCTASE"/>
    <property type="match status" value="1"/>
</dbReference>